<comment type="catalytic activity">
    <reaction evidence="3">
        <text>RX + glutathione = an S-substituted glutathione + a halide anion + H(+)</text>
        <dbReference type="Rhea" id="RHEA:16437"/>
        <dbReference type="ChEBI" id="CHEBI:15378"/>
        <dbReference type="ChEBI" id="CHEBI:16042"/>
        <dbReference type="ChEBI" id="CHEBI:17792"/>
        <dbReference type="ChEBI" id="CHEBI:57925"/>
        <dbReference type="ChEBI" id="CHEBI:90779"/>
        <dbReference type="EC" id="2.5.1.18"/>
    </reaction>
</comment>
<protein>
    <recommendedName>
        <fullName evidence="1">glutathione transferase</fullName>
        <ecNumber evidence="1">2.5.1.18</ecNumber>
    </recommendedName>
</protein>
<evidence type="ECO:0000313" key="7">
    <source>
        <dbReference type="Proteomes" id="UP000056968"/>
    </source>
</evidence>
<dbReference type="InterPro" id="IPR036282">
    <property type="entry name" value="Glutathione-S-Trfase_C_sf"/>
</dbReference>
<dbReference type="SUPFAM" id="SSF47616">
    <property type="entry name" value="GST C-terminal domain-like"/>
    <property type="match status" value="1"/>
</dbReference>
<dbReference type="GO" id="GO:0005737">
    <property type="term" value="C:cytoplasm"/>
    <property type="evidence" value="ECO:0007669"/>
    <property type="project" value="UniProtKB-ARBA"/>
</dbReference>
<dbReference type="SFLD" id="SFLDG00358">
    <property type="entry name" value="Main_(cytGST)"/>
    <property type="match status" value="1"/>
</dbReference>
<dbReference type="OrthoDB" id="9810080at2"/>
<dbReference type="SUPFAM" id="SSF52833">
    <property type="entry name" value="Thioredoxin-like"/>
    <property type="match status" value="1"/>
</dbReference>
<dbReference type="Gene3D" id="1.20.1050.10">
    <property type="match status" value="1"/>
</dbReference>
<evidence type="ECO:0000256" key="1">
    <source>
        <dbReference type="ARBA" id="ARBA00012452"/>
    </source>
</evidence>
<dbReference type="Gene3D" id="3.40.30.10">
    <property type="entry name" value="Glutaredoxin"/>
    <property type="match status" value="1"/>
</dbReference>
<feature type="domain" description="GST N-terminal" evidence="4">
    <location>
        <begin position="1"/>
        <end position="81"/>
    </location>
</feature>
<evidence type="ECO:0000259" key="5">
    <source>
        <dbReference type="PROSITE" id="PS50405"/>
    </source>
</evidence>
<dbReference type="KEGG" id="sbd:ATN00_07440"/>
<dbReference type="STRING" id="1332080.ATN00_07440"/>
<dbReference type="InterPro" id="IPR010987">
    <property type="entry name" value="Glutathione-S-Trfase_C-like"/>
</dbReference>
<dbReference type="PROSITE" id="PS50404">
    <property type="entry name" value="GST_NTER"/>
    <property type="match status" value="1"/>
</dbReference>
<dbReference type="CDD" id="cd03046">
    <property type="entry name" value="GST_N_GTT1_like"/>
    <property type="match status" value="1"/>
</dbReference>
<organism evidence="6 7">
    <name type="scientific">Sphingobium baderi</name>
    <dbReference type="NCBI Taxonomy" id="1332080"/>
    <lineage>
        <taxon>Bacteria</taxon>
        <taxon>Pseudomonadati</taxon>
        <taxon>Pseudomonadota</taxon>
        <taxon>Alphaproteobacteria</taxon>
        <taxon>Sphingomonadales</taxon>
        <taxon>Sphingomonadaceae</taxon>
        <taxon>Sphingobium</taxon>
    </lineage>
</organism>
<sequence length="212" mass="23817">MLTVHHLGVSQSDRIVWLCEELDIPYELVRYDRDPVTRLAPAAYKALHPSGTAPVITDDGVTLAESGAIIDYIVARHGGGRLTLNVEHLDFARFLYWYHFANGSLMPCMMMLMAEGGMAQVMRDRAGRNLTALETHFADNHHWLAGEVFTVADIMIMFPLTTMRSFISLDLSPYPNVRAYLAQSARSCDFGHVEEQRLNMAIYQARSCPPIS</sequence>
<feature type="domain" description="GST C-terminal" evidence="5">
    <location>
        <begin position="87"/>
        <end position="211"/>
    </location>
</feature>
<keyword evidence="7" id="KW-1185">Reference proteome</keyword>
<dbReference type="EMBL" id="CP013264">
    <property type="protein sequence ID" value="ALR22455.1"/>
    <property type="molecule type" value="Genomic_DNA"/>
</dbReference>
<dbReference type="PANTHER" id="PTHR44051">
    <property type="entry name" value="GLUTATHIONE S-TRANSFERASE-RELATED"/>
    <property type="match status" value="1"/>
</dbReference>
<evidence type="ECO:0000313" key="6">
    <source>
        <dbReference type="EMBL" id="ALR22455.1"/>
    </source>
</evidence>
<dbReference type="FunFam" id="3.40.30.10:FF:000156">
    <property type="entry name" value="Glutathione S-transferase 1"/>
    <property type="match status" value="1"/>
</dbReference>
<accession>A0A0S3F4A1</accession>
<dbReference type="InterPro" id="IPR004045">
    <property type="entry name" value="Glutathione_S-Trfase_N"/>
</dbReference>
<dbReference type="GO" id="GO:0004364">
    <property type="term" value="F:glutathione transferase activity"/>
    <property type="evidence" value="ECO:0007669"/>
    <property type="project" value="UniProtKB-EC"/>
</dbReference>
<reference evidence="6 7" key="1">
    <citation type="submission" date="2015-11" db="EMBL/GenBank/DDBJ databases">
        <title>A Two-component Flavoprotein Monooxygenase System MeaXY Responsible for para-Hydroxylation of 2-Methyl-6-ethylaniline and 2,6-Diethylaniline in Sphingobium baderi DE-13.</title>
        <authorList>
            <person name="Cheng M."/>
            <person name="Meng Q."/>
            <person name="Yang Y."/>
            <person name="Chu C."/>
            <person name="Yan X."/>
            <person name="He J."/>
            <person name="Li S."/>
        </authorList>
    </citation>
    <scope>NUCLEOTIDE SEQUENCE [LARGE SCALE GENOMIC DNA]</scope>
    <source>
        <strain evidence="6 7">DE-13</strain>
    </source>
</reference>
<dbReference type="EC" id="2.5.1.18" evidence="1"/>
<proteinExistence type="predicted"/>
<dbReference type="AlphaFoldDB" id="A0A0S3F4A1"/>
<dbReference type="PANTHER" id="PTHR44051:SF9">
    <property type="entry name" value="GLUTATHIONE S-TRANSFERASE 1"/>
    <property type="match status" value="1"/>
</dbReference>
<evidence type="ECO:0000259" key="4">
    <source>
        <dbReference type="PROSITE" id="PS50404"/>
    </source>
</evidence>
<dbReference type="InterPro" id="IPR040079">
    <property type="entry name" value="Glutathione_S-Trfase"/>
</dbReference>
<dbReference type="GO" id="GO:0004601">
    <property type="term" value="F:peroxidase activity"/>
    <property type="evidence" value="ECO:0007669"/>
    <property type="project" value="UniProtKB-ARBA"/>
</dbReference>
<dbReference type="Pfam" id="PF13409">
    <property type="entry name" value="GST_N_2"/>
    <property type="match status" value="1"/>
</dbReference>
<evidence type="ECO:0000256" key="3">
    <source>
        <dbReference type="ARBA" id="ARBA00047960"/>
    </source>
</evidence>
<dbReference type="SFLD" id="SFLDS00019">
    <property type="entry name" value="Glutathione_Transferase_(cytos"/>
    <property type="match status" value="1"/>
</dbReference>
<dbReference type="Pfam" id="PF00043">
    <property type="entry name" value="GST_C"/>
    <property type="match status" value="1"/>
</dbReference>
<name>A0A0S3F4A1_9SPHN</name>
<gene>
    <name evidence="6" type="ORF">ATN00_07440</name>
</gene>
<dbReference type="InterPro" id="IPR004046">
    <property type="entry name" value="GST_C"/>
</dbReference>
<dbReference type="Proteomes" id="UP000056968">
    <property type="component" value="Chromosome"/>
</dbReference>
<keyword evidence="2" id="KW-0808">Transferase</keyword>
<dbReference type="InterPro" id="IPR036249">
    <property type="entry name" value="Thioredoxin-like_sf"/>
</dbReference>
<dbReference type="PROSITE" id="PS50405">
    <property type="entry name" value="GST_CTER"/>
    <property type="match status" value="1"/>
</dbReference>
<evidence type="ECO:0000256" key="2">
    <source>
        <dbReference type="ARBA" id="ARBA00022679"/>
    </source>
</evidence>
<dbReference type="SFLD" id="SFLDG01150">
    <property type="entry name" value="Main.1:_Beta-like"/>
    <property type="match status" value="1"/>
</dbReference>